<reference evidence="8 9" key="1">
    <citation type="submission" date="2024-06" db="EMBL/GenBank/DDBJ databases">
        <authorList>
            <person name="Kraege A."/>
            <person name="Thomma B."/>
        </authorList>
    </citation>
    <scope>NUCLEOTIDE SEQUENCE [LARGE SCALE GENOMIC DNA]</scope>
</reference>
<feature type="transmembrane region" description="Helical" evidence="7">
    <location>
        <begin position="97"/>
        <end position="114"/>
    </location>
</feature>
<accession>A0ABP1FRK0</accession>
<dbReference type="InterPro" id="IPR010651">
    <property type="entry name" value="Sugar_transport"/>
</dbReference>
<keyword evidence="3 7" id="KW-0812">Transmembrane</keyword>
<evidence type="ECO:0000256" key="2">
    <source>
        <dbReference type="ARBA" id="ARBA00005731"/>
    </source>
</evidence>
<keyword evidence="5 7" id="KW-0472">Membrane</keyword>
<feature type="transmembrane region" description="Helical" evidence="7">
    <location>
        <begin position="327"/>
        <end position="350"/>
    </location>
</feature>
<organism evidence="8 9">
    <name type="scientific">Coccomyxa viridis</name>
    <dbReference type="NCBI Taxonomy" id="1274662"/>
    <lineage>
        <taxon>Eukaryota</taxon>
        <taxon>Viridiplantae</taxon>
        <taxon>Chlorophyta</taxon>
        <taxon>core chlorophytes</taxon>
        <taxon>Trebouxiophyceae</taxon>
        <taxon>Trebouxiophyceae incertae sedis</taxon>
        <taxon>Coccomyxaceae</taxon>
        <taxon>Coccomyxa</taxon>
    </lineage>
</organism>
<feature type="region of interest" description="Disordered" evidence="6">
    <location>
        <begin position="210"/>
        <end position="233"/>
    </location>
</feature>
<gene>
    <name evidence="8" type="primary">g4945</name>
    <name evidence="8" type="ORF">VP750_LOCUS4222</name>
</gene>
<evidence type="ECO:0000256" key="7">
    <source>
        <dbReference type="SAM" id="Phobius"/>
    </source>
</evidence>
<evidence type="ECO:0000313" key="9">
    <source>
        <dbReference type="Proteomes" id="UP001497392"/>
    </source>
</evidence>
<feature type="transmembrane region" description="Helical" evidence="7">
    <location>
        <begin position="356"/>
        <end position="376"/>
    </location>
</feature>
<feature type="transmembrane region" description="Helical" evidence="7">
    <location>
        <begin position="256"/>
        <end position="275"/>
    </location>
</feature>
<dbReference type="PANTHER" id="PTHR16119:SF17">
    <property type="entry name" value="TRANSMEMBRANE PROTEIN 144"/>
    <property type="match status" value="1"/>
</dbReference>
<protein>
    <submittedName>
        <fullName evidence="8">G4945 protein</fullName>
    </submittedName>
</protein>
<dbReference type="PANTHER" id="PTHR16119">
    <property type="entry name" value="TRANSMEMBRANE PROTEIN 144"/>
    <property type="match status" value="1"/>
</dbReference>
<dbReference type="Pfam" id="PF07857">
    <property type="entry name" value="TMEM144"/>
    <property type="match status" value="1"/>
</dbReference>
<dbReference type="InterPro" id="IPR012435">
    <property type="entry name" value="TMEM144"/>
</dbReference>
<feature type="compositionally biased region" description="Polar residues" evidence="6">
    <location>
        <begin position="210"/>
        <end position="223"/>
    </location>
</feature>
<feature type="transmembrane region" description="Helical" evidence="7">
    <location>
        <begin position="64"/>
        <end position="85"/>
    </location>
</feature>
<dbReference type="EMBL" id="CAXHTA020000007">
    <property type="protein sequence ID" value="CAL5222563.1"/>
    <property type="molecule type" value="Genomic_DNA"/>
</dbReference>
<feature type="transmembrane region" description="Helical" evidence="7">
    <location>
        <begin position="383"/>
        <end position="405"/>
    </location>
</feature>
<feature type="transmembrane region" description="Helical" evidence="7">
    <location>
        <begin position="37"/>
        <end position="58"/>
    </location>
</feature>
<name>A0ABP1FRK0_9CHLO</name>
<keyword evidence="9" id="KW-1185">Reference proteome</keyword>
<evidence type="ECO:0000256" key="5">
    <source>
        <dbReference type="ARBA" id="ARBA00023136"/>
    </source>
</evidence>
<evidence type="ECO:0000256" key="4">
    <source>
        <dbReference type="ARBA" id="ARBA00022989"/>
    </source>
</evidence>
<evidence type="ECO:0000313" key="8">
    <source>
        <dbReference type="EMBL" id="CAL5222563.1"/>
    </source>
</evidence>
<comment type="similarity">
    <text evidence="2">Belongs to the TMEM144 family.</text>
</comment>
<keyword evidence="4 7" id="KW-1133">Transmembrane helix</keyword>
<evidence type="ECO:0000256" key="6">
    <source>
        <dbReference type="SAM" id="MobiDB-lite"/>
    </source>
</evidence>
<feature type="transmembrane region" description="Helical" evidence="7">
    <location>
        <begin position="287"/>
        <end position="315"/>
    </location>
</feature>
<dbReference type="Gene3D" id="1.10.3730.20">
    <property type="match status" value="1"/>
</dbReference>
<feature type="transmembrane region" description="Helical" evidence="7">
    <location>
        <begin position="6"/>
        <end position="25"/>
    </location>
</feature>
<sequence length="414" mass="44189">MITFIYGILAGIGSAVSFGSFGVPIKCKQIMDAKVHPFCYQMYKSSVCFVTCFIVLAWNRFIFTWWGTVGAAIWVLNGVCAIMAIQKCGLGIAQTTYSALSIFVAFIWGAFIFHEDIKSLPMAIVGLLLMAVGFAGLGYAAQRALSMAKRVAPTNEAAAVEAAKVEACIAKVVDTVFITEPSSSVSSVHRDDIRKRKEAATNGLVKESAAEQNAHSHAANGTINGHRRPEDEESGVLVDKTVPGAAAVNQKGKWDYLIGVGLACFIGLLNGSLSVPFKYAQKEVKGIVYILSFGIGVAIVTCSAAVCFFGLLAAFRRKLPSLQVRVASGPACLTGLLWSIGNFLSIYAVQYCGLSLGWPLVQCQLVVSSTWALLYYKEMPGWISILIFVASVAVILVGVFILAFFGTGSSAGSH</sequence>
<feature type="transmembrane region" description="Helical" evidence="7">
    <location>
        <begin position="120"/>
        <end position="140"/>
    </location>
</feature>
<comment type="caution">
    <text evidence="8">The sequence shown here is derived from an EMBL/GenBank/DDBJ whole genome shotgun (WGS) entry which is preliminary data.</text>
</comment>
<evidence type="ECO:0000256" key="1">
    <source>
        <dbReference type="ARBA" id="ARBA00004141"/>
    </source>
</evidence>
<dbReference type="Proteomes" id="UP001497392">
    <property type="component" value="Unassembled WGS sequence"/>
</dbReference>
<comment type="subcellular location">
    <subcellularLocation>
        <location evidence="1">Membrane</location>
        <topology evidence="1">Multi-pass membrane protein</topology>
    </subcellularLocation>
</comment>
<evidence type="ECO:0000256" key="3">
    <source>
        <dbReference type="ARBA" id="ARBA00022692"/>
    </source>
</evidence>
<proteinExistence type="inferred from homology"/>